<feature type="transmembrane region" description="Helical" evidence="3">
    <location>
        <begin position="41"/>
        <end position="63"/>
    </location>
</feature>
<dbReference type="Pfam" id="PF19353">
    <property type="entry name" value="DUF5930"/>
    <property type="match status" value="1"/>
</dbReference>
<reference evidence="6 7" key="1">
    <citation type="submission" date="2019-03" db="EMBL/GenBank/DDBJ databases">
        <title>Genomic Encyclopedia of Type Strains, Phase IV (KMG-IV): sequencing the most valuable type-strain genomes for metagenomic binning, comparative biology and taxonomic classification.</title>
        <authorList>
            <person name="Goeker M."/>
        </authorList>
    </citation>
    <scope>NUCLEOTIDE SEQUENCE [LARGE SCALE GENOMIC DNA]</scope>
    <source>
        <strain evidence="6 7">DSM 18063</strain>
    </source>
</reference>
<keyword evidence="1" id="KW-0732">Signal</keyword>
<evidence type="ECO:0000259" key="4">
    <source>
        <dbReference type="Pfam" id="PF01551"/>
    </source>
</evidence>
<proteinExistence type="predicted"/>
<keyword evidence="3" id="KW-0472">Membrane</keyword>
<accession>A0A4V2SR92</accession>
<keyword evidence="6" id="KW-0378">Hydrolase</keyword>
<name>A0A4V2SR92_9RHOB</name>
<dbReference type="InterPro" id="IPR016047">
    <property type="entry name" value="M23ase_b-sheet_dom"/>
</dbReference>
<dbReference type="PANTHER" id="PTHR21666">
    <property type="entry name" value="PEPTIDASE-RELATED"/>
    <property type="match status" value="1"/>
</dbReference>
<evidence type="ECO:0000256" key="1">
    <source>
        <dbReference type="ARBA" id="ARBA00022729"/>
    </source>
</evidence>
<dbReference type="Gene3D" id="2.70.70.10">
    <property type="entry name" value="Glucose Permease (Domain IIA)"/>
    <property type="match status" value="1"/>
</dbReference>
<evidence type="ECO:0000259" key="5">
    <source>
        <dbReference type="Pfam" id="PF19353"/>
    </source>
</evidence>
<sequence>MTRRLFHRIDMALERFLPEQRLFLRTDHSTRFVRLSPSAQALGLAGGATVVAWAMLSTAIVLMDQVGADTLRDQTKREQALYDDRLNALAAERDATADEANAARKRFELALDEVSRMQSELLASEERRRELETGMDVLRQTLRKTMAERDAARARTRELAAERDGTADGRPVAEGPRAADVQDTLAFLTAALEETAIERDTVAANAAAAFDLAEALAYEQELTAERNDQIFASLEEALTVSVAPLDKMFQAAGLSTDQLIERVRQGYSGIGGPLTPLSMSSKGDDAMPDPDELRASALMGRLDELNLYRIAAEKLPFAQPLKSAYRFTSPFGMRRHPTSGGMRMHEGADFASAYGTPIYATADGIVTKAGWVSGYGRMVKIRHEFGLETRYGHMARLHVKEGQRVSRGDRIGDMGNSGRSTGTHLHYEVRVDGKPVNPMTYIKAARDVF</sequence>
<feature type="domain" description="M23ase beta-sheet core" evidence="4">
    <location>
        <begin position="343"/>
        <end position="438"/>
    </location>
</feature>
<dbReference type="PANTHER" id="PTHR21666:SF289">
    <property type="entry name" value="L-ALA--D-GLU ENDOPEPTIDASE"/>
    <property type="match status" value="1"/>
</dbReference>
<protein>
    <submittedName>
        <fullName evidence="6">Murein DD-endopeptidase MepM/ murein hydrolase activator NlpD</fullName>
    </submittedName>
</protein>
<keyword evidence="3" id="KW-1133">Transmembrane helix</keyword>
<dbReference type="Proteomes" id="UP000294835">
    <property type="component" value="Unassembled WGS sequence"/>
</dbReference>
<feature type="domain" description="DUF5930" evidence="5">
    <location>
        <begin position="1"/>
        <end position="326"/>
    </location>
</feature>
<keyword evidence="3" id="KW-0812">Transmembrane</keyword>
<comment type="caution">
    <text evidence="6">The sequence shown here is derived from an EMBL/GenBank/DDBJ whole genome shotgun (WGS) entry which is preliminary data.</text>
</comment>
<evidence type="ECO:0000256" key="2">
    <source>
        <dbReference type="SAM" id="MobiDB-lite"/>
    </source>
</evidence>
<dbReference type="InterPro" id="IPR050570">
    <property type="entry name" value="Cell_wall_metabolism_enzyme"/>
</dbReference>
<keyword evidence="7" id="KW-1185">Reference proteome</keyword>
<feature type="compositionally biased region" description="Basic and acidic residues" evidence="2">
    <location>
        <begin position="157"/>
        <end position="167"/>
    </location>
</feature>
<dbReference type="SUPFAM" id="SSF51261">
    <property type="entry name" value="Duplicated hybrid motif"/>
    <property type="match status" value="1"/>
</dbReference>
<dbReference type="EMBL" id="SLXP01000003">
    <property type="protein sequence ID" value="TCP42156.1"/>
    <property type="molecule type" value="Genomic_DNA"/>
</dbReference>
<evidence type="ECO:0000256" key="3">
    <source>
        <dbReference type="SAM" id="Phobius"/>
    </source>
</evidence>
<organism evidence="6 7">
    <name type="scientific">Rhodovulum marinum</name>
    <dbReference type="NCBI Taxonomy" id="320662"/>
    <lineage>
        <taxon>Bacteria</taxon>
        <taxon>Pseudomonadati</taxon>
        <taxon>Pseudomonadota</taxon>
        <taxon>Alphaproteobacteria</taxon>
        <taxon>Rhodobacterales</taxon>
        <taxon>Paracoccaceae</taxon>
        <taxon>Rhodovulum</taxon>
    </lineage>
</organism>
<dbReference type="RefSeq" id="WP_243695790.1">
    <property type="nucleotide sequence ID" value="NZ_SLXP01000003.1"/>
</dbReference>
<dbReference type="FunFam" id="2.70.70.10:FF:000006">
    <property type="entry name" value="M23 family peptidase"/>
    <property type="match status" value="1"/>
</dbReference>
<evidence type="ECO:0000313" key="6">
    <source>
        <dbReference type="EMBL" id="TCP42156.1"/>
    </source>
</evidence>
<gene>
    <name evidence="6" type="ORF">EV662_10361</name>
</gene>
<dbReference type="GO" id="GO:0004222">
    <property type="term" value="F:metalloendopeptidase activity"/>
    <property type="evidence" value="ECO:0007669"/>
    <property type="project" value="TreeGrafter"/>
</dbReference>
<dbReference type="InterPro" id="IPR011055">
    <property type="entry name" value="Dup_hybrid_motif"/>
</dbReference>
<dbReference type="AlphaFoldDB" id="A0A4V2SR92"/>
<dbReference type="InterPro" id="IPR045974">
    <property type="entry name" value="DUF5930"/>
</dbReference>
<dbReference type="CDD" id="cd12797">
    <property type="entry name" value="M23_peptidase"/>
    <property type="match status" value="1"/>
</dbReference>
<dbReference type="Pfam" id="PF01551">
    <property type="entry name" value="Peptidase_M23"/>
    <property type="match status" value="1"/>
</dbReference>
<evidence type="ECO:0000313" key="7">
    <source>
        <dbReference type="Proteomes" id="UP000294835"/>
    </source>
</evidence>
<feature type="region of interest" description="Disordered" evidence="2">
    <location>
        <begin position="157"/>
        <end position="176"/>
    </location>
</feature>